<feature type="region of interest" description="Disordered" evidence="2">
    <location>
        <begin position="383"/>
        <end position="407"/>
    </location>
</feature>
<sequence length="1621" mass="181418">VRGINKQSGIDLLKEEVKNLKSKLEQEVKHRQEEGQAHEAKLASYKKIQEESVRMHDDLHAKLDETVLKKSLLEQQLRELECKNEQVVAEGAEKYTKEFHRRKQLEEELERETQERKQLAAILEQETLKRQQLEQEMRLQEFNREAELREHNQEQEIQRRQLQQAVQTEVQRRQELTQQLEYERQRRQEEAQQRHRLEAQLQEEVQVRQELEVEFKQADLQSQILEQELRQQLRQMERVFSNKESEDAEVAPLKDKEDASCTGTSGSDTSSTGEVSDKAEEREVVGDNENNEDDEKQEIRQLLLEEFQRLQPHQDQEELPADITAETGGSIISTIDPISQHSEEMDRDSAHERSPLDDSIQTDVNTESGPHNLRDLLQKEDFGETNVNGNTSLPEVSGDEGAGPKSHERVATELEDVGSDIITRGNGDVTSPLSEEKLFPAGYEERRKGIILQESLSLGVEGLVEEHFDTVTEHDSMLKKSAYLDILSEMINFQGKDVTVASLIGEPILPETQVLLDEFKISLSTESKPVIGCACPHSDEHYIPRTLQRNTFLRSDVLNQRTSKLPPVFAVSGITEQELKETLLPDEKIGRFHGGSGIDNCGPRIMLLSDVTAARDFKDLCNRARNLKTIHWLAKQPDGLEWKGSKGNMDVIHQYIDFNKSKHIPSITKLKGETVIISANPGEGKSTYLTHIQREFKEAFSDTWVIRLNLNEHQSLIEKCDVTEARVIEILSSAAGLGTSPSASLGKALLTYSLQITGKVVLLVDQIGVRQRDKVYDLLRVLKNMKIMNLVIAADSCVSSAIENSLSTVAFNLKPLTKDELQLLMTKLWETDLPQGDGTLRDKFSAQLLDIIEMHAISGYSPSPLDIKMVSQTFKKEYMSSLVNEVINLPKSLDKIQLYERYIEREFEMYNKNNAGSEADWNSYLACITHLSMSSLFPEDNIEEILALEESTREIRDKLPLISRSLQEYVTAKWFAQNYQSHRSLIEDKYFEAELQIMWGMFERILAKQSELHMSVLDGDIQTVRDLMSSGLDVNSVDNGGRTALHISALQGKYLDCKADDQRVLIASLLIDHGADISIVDGVLNWTALRYADKTGCWAIMDRLLHAIAADISDLACTKHKLRDRNFLQDSLTEAAVNGFTYVVAFIIDTGVDINTPLHSTRYSHQQYGLVHIASENGHTSLLEFLLEKGADPNACIWDNSTALHLACKQGNKECVLALLGRSGRIDQSNKKGDTPLHEAVRSRNSDIVGILLSNKATADICNKYGDTPLHVACQVNNLAAVSHLMDTNTDTNKTNRDGDSALDCAIRGGHTTLVKYILKAAKGSVMDRKMNGHTSVHLAAEIGDVLMLDYLLQGMQEVNVRTDGGDTPLHIASLHGNTDAVAFLLKKGADKNTANNHGNTALHLASVRGHINTMKALLECDAEVNATNEQGDTPLHLVCLQGQANAARCLVTHDAQVDVKNREKNAPLHLAAIKGDTGVITSLVEANCDVNLPNKHGDTILHQCAQTGKLDIVKLLVQTGRCHLEAKNSAGDTPLLTATRAVMNEDVELVSKLCDLGADLNIRNFNGNTPLHTAVYRHNELLIRKLVEHGADRSVQNLSGYTPLDLADHLKSNEAIRSAL</sequence>
<dbReference type="Pfam" id="PF12796">
    <property type="entry name" value="Ank_2"/>
    <property type="match status" value="4"/>
</dbReference>
<feature type="repeat" description="ANK" evidence="1">
    <location>
        <begin position="1199"/>
        <end position="1231"/>
    </location>
</feature>
<dbReference type="PROSITE" id="PS50297">
    <property type="entry name" value="ANK_REP_REGION"/>
    <property type="match status" value="12"/>
</dbReference>
<feature type="repeat" description="ANK" evidence="1">
    <location>
        <begin position="1166"/>
        <end position="1195"/>
    </location>
</feature>
<dbReference type="EMBL" id="BLKM01000197">
    <property type="protein sequence ID" value="GFG30108.1"/>
    <property type="molecule type" value="Genomic_DNA"/>
</dbReference>
<gene>
    <name evidence="3" type="ORF">Cfor_03986</name>
</gene>
<accession>A0A6L2PI39</accession>
<proteinExistence type="predicted"/>
<dbReference type="InterPro" id="IPR002110">
    <property type="entry name" value="Ankyrin_rpt"/>
</dbReference>
<feature type="repeat" description="ANK" evidence="1">
    <location>
        <begin position="1464"/>
        <end position="1496"/>
    </location>
</feature>
<protein>
    <submittedName>
        <fullName evidence="3">Uncharacterized protein</fullName>
    </submittedName>
</protein>
<feature type="repeat" description="ANK" evidence="1">
    <location>
        <begin position="1365"/>
        <end position="1397"/>
    </location>
</feature>
<feature type="repeat" description="ANK" evidence="1">
    <location>
        <begin position="1398"/>
        <end position="1430"/>
    </location>
</feature>
<keyword evidence="4" id="KW-1185">Reference proteome</keyword>
<dbReference type="PRINTS" id="PR01415">
    <property type="entry name" value="ANKYRIN"/>
</dbReference>
<feature type="repeat" description="ANK" evidence="1">
    <location>
        <begin position="1332"/>
        <end position="1364"/>
    </location>
</feature>
<dbReference type="SUPFAM" id="SSF52540">
    <property type="entry name" value="P-loop containing nucleoside triphosphate hydrolases"/>
    <property type="match status" value="1"/>
</dbReference>
<dbReference type="InterPro" id="IPR027417">
    <property type="entry name" value="P-loop_NTPase"/>
</dbReference>
<feature type="compositionally biased region" description="Polar residues" evidence="2">
    <location>
        <begin position="385"/>
        <end position="394"/>
    </location>
</feature>
<feature type="repeat" description="ANK" evidence="1">
    <location>
        <begin position="1567"/>
        <end position="1599"/>
    </location>
</feature>
<dbReference type="InterPro" id="IPR036770">
    <property type="entry name" value="Ankyrin_rpt-contain_sf"/>
</dbReference>
<feature type="compositionally biased region" description="Basic and acidic residues" evidence="2">
    <location>
        <begin position="275"/>
        <end position="285"/>
    </location>
</feature>
<feature type="repeat" description="ANK" evidence="1">
    <location>
        <begin position="1040"/>
        <end position="1082"/>
    </location>
</feature>
<dbReference type="Proteomes" id="UP000502823">
    <property type="component" value="Unassembled WGS sequence"/>
</dbReference>
<reference evidence="4" key="1">
    <citation type="submission" date="2020-01" db="EMBL/GenBank/DDBJ databases">
        <title>Draft genome sequence of the Termite Coptotermes fromosanus.</title>
        <authorList>
            <person name="Itakura S."/>
            <person name="Yosikawa Y."/>
            <person name="Umezawa K."/>
        </authorList>
    </citation>
    <scope>NUCLEOTIDE SEQUENCE [LARGE SCALE GENOMIC DNA]</scope>
</reference>
<dbReference type="OrthoDB" id="194358at2759"/>
<dbReference type="PANTHER" id="PTHR24133:SF40">
    <property type="entry name" value="ANKYRIN REPEAT DOMAIN 44"/>
    <property type="match status" value="1"/>
</dbReference>
<feature type="compositionally biased region" description="Polar residues" evidence="2">
    <location>
        <begin position="359"/>
        <end position="369"/>
    </location>
</feature>
<feature type="non-terminal residue" evidence="3">
    <location>
        <position position="1"/>
    </location>
</feature>
<evidence type="ECO:0000313" key="4">
    <source>
        <dbReference type="Proteomes" id="UP000502823"/>
    </source>
</evidence>
<name>A0A6L2PI39_COPFO</name>
<keyword evidence="1" id="KW-0040">ANK repeat</keyword>
<feature type="region of interest" description="Disordered" evidence="2">
    <location>
        <begin position="241"/>
        <end position="295"/>
    </location>
</feature>
<dbReference type="PANTHER" id="PTHR24133">
    <property type="entry name" value="ANKYRIN DOMAIN-CONTAINING"/>
    <property type="match status" value="1"/>
</dbReference>
<feature type="repeat" description="ANK" evidence="1">
    <location>
        <begin position="1431"/>
        <end position="1463"/>
    </location>
</feature>
<dbReference type="Pfam" id="PF13857">
    <property type="entry name" value="Ank_5"/>
    <property type="match status" value="1"/>
</dbReference>
<dbReference type="SUPFAM" id="SSF48403">
    <property type="entry name" value="Ankyrin repeat"/>
    <property type="match status" value="2"/>
</dbReference>
<feature type="compositionally biased region" description="Low complexity" evidence="2">
    <location>
        <begin position="262"/>
        <end position="273"/>
    </location>
</feature>
<dbReference type="SMART" id="SM00248">
    <property type="entry name" value="ANK"/>
    <property type="match status" value="16"/>
</dbReference>
<dbReference type="InterPro" id="IPR052391">
    <property type="entry name" value="E3_Ligase-Neurotoxin"/>
</dbReference>
<feature type="repeat" description="ANK" evidence="1">
    <location>
        <begin position="1007"/>
        <end position="1039"/>
    </location>
</feature>
<feature type="repeat" description="ANK" evidence="1">
    <location>
        <begin position="1497"/>
        <end position="1521"/>
    </location>
</feature>
<feature type="repeat" description="ANK" evidence="1">
    <location>
        <begin position="1232"/>
        <end position="1264"/>
    </location>
</feature>
<dbReference type="Gene3D" id="1.25.40.20">
    <property type="entry name" value="Ankyrin repeat-containing domain"/>
    <property type="match status" value="7"/>
</dbReference>
<evidence type="ECO:0000313" key="3">
    <source>
        <dbReference type="EMBL" id="GFG30108.1"/>
    </source>
</evidence>
<dbReference type="InParanoid" id="A0A6L2PI39"/>
<feature type="repeat" description="ANK" evidence="1">
    <location>
        <begin position="1531"/>
        <end position="1566"/>
    </location>
</feature>
<dbReference type="PROSITE" id="PS50088">
    <property type="entry name" value="ANK_REPEAT"/>
    <property type="match status" value="14"/>
</dbReference>
<feature type="repeat" description="ANK" evidence="1">
    <location>
        <begin position="1265"/>
        <end position="1297"/>
    </location>
</feature>
<comment type="caution">
    <text evidence="3">The sequence shown here is derived from an EMBL/GenBank/DDBJ whole genome shotgun (WGS) entry which is preliminary data.</text>
</comment>
<feature type="compositionally biased region" description="Basic and acidic residues" evidence="2">
    <location>
        <begin position="341"/>
        <end position="356"/>
    </location>
</feature>
<dbReference type="Pfam" id="PF00023">
    <property type="entry name" value="Ank"/>
    <property type="match status" value="2"/>
</dbReference>
<organism evidence="3 4">
    <name type="scientific">Coptotermes formosanus</name>
    <name type="common">Formosan subterranean termite</name>
    <dbReference type="NCBI Taxonomy" id="36987"/>
    <lineage>
        <taxon>Eukaryota</taxon>
        <taxon>Metazoa</taxon>
        <taxon>Ecdysozoa</taxon>
        <taxon>Arthropoda</taxon>
        <taxon>Hexapoda</taxon>
        <taxon>Insecta</taxon>
        <taxon>Pterygota</taxon>
        <taxon>Neoptera</taxon>
        <taxon>Polyneoptera</taxon>
        <taxon>Dictyoptera</taxon>
        <taxon>Blattodea</taxon>
        <taxon>Blattoidea</taxon>
        <taxon>Termitoidae</taxon>
        <taxon>Rhinotermitidae</taxon>
        <taxon>Coptotermes</taxon>
    </lineage>
</organism>
<feature type="region of interest" description="Disordered" evidence="2">
    <location>
        <begin position="340"/>
        <end position="371"/>
    </location>
</feature>
<evidence type="ECO:0000256" key="1">
    <source>
        <dbReference type="PROSITE-ProRule" id="PRU00023"/>
    </source>
</evidence>
<evidence type="ECO:0000256" key="2">
    <source>
        <dbReference type="SAM" id="MobiDB-lite"/>
    </source>
</evidence>